<evidence type="ECO:0000313" key="12">
    <source>
        <dbReference type="Proteomes" id="UP001159364"/>
    </source>
</evidence>
<evidence type="ECO:0000256" key="6">
    <source>
        <dbReference type="ARBA" id="ARBA00022946"/>
    </source>
</evidence>
<evidence type="ECO:0000256" key="7">
    <source>
        <dbReference type="ARBA" id="ARBA00022989"/>
    </source>
</evidence>
<name>A0AAV8TRI2_9ROSI</name>
<keyword evidence="12" id="KW-1185">Reference proteome</keyword>
<dbReference type="Pfam" id="PF01434">
    <property type="entry name" value="Peptidase_M41"/>
    <property type="match status" value="1"/>
</dbReference>
<dbReference type="PANTHER" id="PTHR23076">
    <property type="entry name" value="METALLOPROTEASE M41 FTSH"/>
    <property type="match status" value="1"/>
</dbReference>
<dbReference type="SMART" id="SM00382">
    <property type="entry name" value="AAA"/>
    <property type="match status" value="1"/>
</dbReference>
<dbReference type="FunFam" id="1.10.8.60:FF:000083">
    <property type="entry name" value="ATP-dependent zinc metalloprotease FtsH"/>
    <property type="match status" value="1"/>
</dbReference>
<protein>
    <recommendedName>
        <fullName evidence="10">AAA+ ATPase domain-containing protein</fullName>
    </recommendedName>
</protein>
<feature type="transmembrane region" description="Helical" evidence="9">
    <location>
        <begin position="353"/>
        <end position="383"/>
    </location>
</feature>
<dbReference type="Gene3D" id="1.10.8.60">
    <property type="match status" value="1"/>
</dbReference>
<dbReference type="GO" id="GO:0045037">
    <property type="term" value="P:protein import into chloroplast stroma"/>
    <property type="evidence" value="ECO:0007669"/>
    <property type="project" value="TreeGrafter"/>
</dbReference>
<dbReference type="Gene3D" id="1.20.58.760">
    <property type="entry name" value="Peptidase M41"/>
    <property type="match status" value="1"/>
</dbReference>
<evidence type="ECO:0000256" key="2">
    <source>
        <dbReference type="ARBA" id="ARBA00022692"/>
    </source>
</evidence>
<evidence type="ECO:0000256" key="3">
    <source>
        <dbReference type="ARBA" id="ARBA00022741"/>
    </source>
</evidence>
<proteinExistence type="predicted"/>
<dbReference type="CDD" id="cd19501">
    <property type="entry name" value="RecA-like_FtsH"/>
    <property type="match status" value="1"/>
</dbReference>
<dbReference type="SUPFAM" id="SSF140990">
    <property type="entry name" value="FtsH protease domain-like"/>
    <property type="match status" value="1"/>
</dbReference>
<keyword evidence="5" id="KW-0067">ATP-binding</keyword>
<dbReference type="AlphaFoldDB" id="A0AAV8TRI2"/>
<keyword evidence="8 9" id="KW-0472">Membrane</keyword>
<reference evidence="11 12" key="1">
    <citation type="submission" date="2021-09" db="EMBL/GenBank/DDBJ databases">
        <title>Genomic insights and catalytic innovation underlie evolution of tropane alkaloids biosynthesis.</title>
        <authorList>
            <person name="Wang Y.-J."/>
            <person name="Tian T."/>
            <person name="Huang J.-P."/>
            <person name="Huang S.-X."/>
        </authorList>
    </citation>
    <scope>NUCLEOTIDE SEQUENCE [LARGE SCALE GENOMIC DNA]</scope>
    <source>
        <strain evidence="11">KIB-2018</strain>
        <tissue evidence="11">Leaf</tissue>
    </source>
</reference>
<evidence type="ECO:0000256" key="9">
    <source>
        <dbReference type="SAM" id="Phobius"/>
    </source>
</evidence>
<dbReference type="Gene3D" id="3.40.50.300">
    <property type="entry name" value="P-loop containing nucleotide triphosphate hydrolases"/>
    <property type="match status" value="1"/>
</dbReference>
<dbReference type="GO" id="GO:0009507">
    <property type="term" value="C:chloroplast"/>
    <property type="evidence" value="ECO:0007669"/>
    <property type="project" value="TreeGrafter"/>
</dbReference>
<keyword evidence="6" id="KW-0809">Transit peptide</keyword>
<evidence type="ECO:0000259" key="10">
    <source>
        <dbReference type="SMART" id="SM00382"/>
    </source>
</evidence>
<keyword evidence="3" id="KW-0547">Nucleotide-binding</keyword>
<keyword evidence="2 9" id="KW-0812">Transmembrane</keyword>
<dbReference type="FunFam" id="1.20.58.760:FF:000011">
    <property type="entry name" value="Probable inactive ATP-dependent zinc metalloprotease FTSHI 1, chloroplastic"/>
    <property type="match status" value="1"/>
</dbReference>
<accession>A0AAV8TRI2</accession>
<keyword evidence="4" id="KW-0378">Hydrolase</keyword>
<feature type="domain" description="AAA+ ATPase" evidence="10">
    <location>
        <begin position="451"/>
        <end position="598"/>
    </location>
</feature>
<keyword evidence="1" id="KW-0645">Protease</keyword>
<dbReference type="GO" id="GO:0004222">
    <property type="term" value="F:metalloendopeptidase activity"/>
    <property type="evidence" value="ECO:0007669"/>
    <property type="project" value="InterPro"/>
</dbReference>
<evidence type="ECO:0000256" key="1">
    <source>
        <dbReference type="ARBA" id="ARBA00022670"/>
    </source>
</evidence>
<keyword evidence="7 9" id="KW-1133">Transmembrane helix</keyword>
<dbReference type="GO" id="GO:0005524">
    <property type="term" value="F:ATP binding"/>
    <property type="evidence" value="ECO:0007669"/>
    <property type="project" value="UniProtKB-KW"/>
</dbReference>
<dbReference type="Proteomes" id="UP001159364">
    <property type="component" value="Linkage Group LG04"/>
</dbReference>
<dbReference type="EMBL" id="JAIWQS010000004">
    <property type="protein sequence ID" value="KAJ8768585.1"/>
    <property type="molecule type" value="Genomic_DNA"/>
</dbReference>
<dbReference type="Pfam" id="PF00004">
    <property type="entry name" value="AAA"/>
    <property type="match status" value="1"/>
</dbReference>
<dbReference type="GO" id="GO:0004176">
    <property type="term" value="F:ATP-dependent peptidase activity"/>
    <property type="evidence" value="ECO:0007669"/>
    <property type="project" value="InterPro"/>
</dbReference>
<evidence type="ECO:0000256" key="4">
    <source>
        <dbReference type="ARBA" id="ARBA00022801"/>
    </source>
</evidence>
<evidence type="ECO:0000313" key="11">
    <source>
        <dbReference type="EMBL" id="KAJ8768585.1"/>
    </source>
</evidence>
<sequence length="932" mass="105416">MTTIDTFVSARVYLPKHYQRSVHCTPRFRSKSPFLRRSFTVLCDLSSSSTRRPGDANQEDFVTRVLRDNPSQVEPRYLIGGKFYTLNEKENLSKNQNVGLVDYLSKKLNLKLKPTKLGNETHYEIEAVYLKDILREHRGKLYVPEQVFGTEISEEDEFDRNIEVLPKMSFEDFKKAMNSNKVKLLTSKEFTASGYANGYRDFLVDLKEIPGDKRLQRTKWAMKLDENEVQVLLENYNGPRYEIERHLMSSVGKLPDYPHPTASSISSRVMVEFGMLTAVMAAAAVVVGGFLASAVFAVTSFIFVTAVYVVLPIIKPFLNFFLGIIVGIFENVWENFVDIFTNGGVLSKLSEFYTFGGVAASIEMLKPILLVLLTMVLLVRFTLSRRPKNFRKWDLWQGIDFSRSKAEARVDGSTGVKFGDVAGIDEAVEELQELVKYLKNPELFDKMGIKPPHGVLLEGPPGCGKTLVAKAIAGEAGVPFYQMAGSEFVEVLVGVGSARIRDLFKRAKVNKPSVIFIDEIDALATRRQGIFKESTDHLYNAATQERETTLNQLLIELDGFDTGKGVIFLAATNRKDLLDPALLRPGRFDRKIRIRAPNAKGRLDILRIHASKVKMSELVDLSTYAKNLPGWTGARLAQLVQEAALVAVRHGHAAILQSDMDDAVDRLTIGPKRVGIELGHQGQCRRATTEVGVAMTSHLLRRYENAKVECCDRISIVPRGQTLSQLVFHRLDDESYMFERRPQLLHRLQVLLGGRAAEEVIYGRDTSRASITYLADASWLARKIITIWNLENPMVIHGEPPPWRKKVKFIGPRLDFEGSLYDDYDLIEPPINFNLDDQVAQRTEELLHNMYERTVSLLRRHHAALLKTVKVLLNHQEISGEEIDYILNNYPPQTRLSLLLEEEKPGSLPLIRTGQRRELEYALITEPKGVES</sequence>
<feature type="transmembrane region" description="Helical" evidence="9">
    <location>
        <begin position="273"/>
        <end position="304"/>
    </location>
</feature>
<dbReference type="SUPFAM" id="SSF52540">
    <property type="entry name" value="P-loop containing nucleoside triphosphate hydrolases"/>
    <property type="match status" value="1"/>
</dbReference>
<dbReference type="InterPro" id="IPR003959">
    <property type="entry name" value="ATPase_AAA_core"/>
</dbReference>
<comment type="caution">
    <text evidence="11">The sequence shown here is derived from an EMBL/GenBank/DDBJ whole genome shotgun (WGS) entry which is preliminary data.</text>
</comment>
<dbReference type="PANTHER" id="PTHR23076:SF111">
    <property type="entry name" value="INACTIVE ATP-DEPENDENT ZINC METALLOPROTEASE FTSHI 1, CHLOROPLASTIC-RELATED"/>
    <property type="match status" value="1"/>
</dbReference>
<dbReference type="GO" id="GO:0006508">
    <property type="term" value="P:proteolysis"/>
    <property type="evidence" value="ECO:0007669"/>
    <property type="project" value="UniProtKB-KW"/>
</dbReference>
<dbReference type="GO" id="GO:0016887">
    <property type="term" value="F:ATP hydrolysis activity"/>
    <property type="evidence" value="ECO:0007669"/>
    <property type="project" value="InterPro"/>
</dbReference>
<dbReference type="FunFam" id="3.40.50.300:FF:000352">
    <property type="entry name" value="ATP-dependent zinc metalloprotease FTSH 7, chloroplastic"/>
    <property type="match status" value="1"/>
</dbReference>
<evidence type="ECO:0000256" key="8">
    <source>
        <dbReference type="ARBA" id="ARBA00023136"/>
    </source>
</evidence>
<dbReference type="InterPro" id="IPR027417">
    <property type="entry name" value="P-loop_NTPase"/>
</dbReference>
<gene>
    <name evidence="11" type="ORF">K2173_022704</name>
</gene>
<organism evidence="11 12">
    <name type="scientific">Erythroxylum novogranatense</name>
    <dbReference type="NCBI Taxonomy" id="1862640"/>
    <lineage>
        <taxon>Eukaryota</taxon>
        <taxon>Viridiplantae</taxon>
        <taxon>Streptophyta</taxon>
        <taxon>Embryophyta</taxon>
        <taxon>Tracheophyta</taxon>
        <taxon>Spermatophyta</taxon>
        <taxon>Magnoliopsida</taxon>
        <taxon>eudicotyledons</taxon>
        <taxon>Gunneridae</taxon>
        <taxon>Pentapetalae</taxon>
        <taxon>rosids</taxon>
        <taxon>fabids</taxon>
        <taxon>Malpighiales</taxon>
        <taxon>Erythroxylaceae</taxon>
        <taxon>Erythroxylum</taxon>
    </lineage>
</organism>
<evidence type="ECO:0000256" key="5">
    <source>
        <dbReference type="ARBA" id="ARBA00022840"/>
    </source>
</evidence>
<feature type="transmembrane region" description="Helical" evidence="9">
    <location>
        <begin position="316"/>
        <end position="333"/>
    </location>
</feature>
<dbReference type="InterPro" id="IPR000642">
    <property type="entry name" value="Peptidase_M41"/>
</dbReference>
<dbReference type="InterPro" id="IPR037219">
    <property type="entry name" value="Peptidase_M41-like"/>
</dbReference>
<dbReference type="InterPro" id="IPR003593">
    <property type="entry name" value="AAA+_ATPase"/>
</dbReference>